<evidence type="ECO:0000259" key="4">
    <source>
        <dbReference type="PROSITE" id="PS51118"/>
    </source>
</evidence>
<proteinExistence type="predicted"/>
<evidence type="ECO:0000313" key="5">
    <source>
        <dbReference type="EMBL" id="UOX32363.1"/>
    </source>
</evidence>
<dbReference type="PROSITE" id="PS51118">
    <property type="entry name" value="HTH_HXLR"/>
    <property type="match status" value="1"/>
</dbReference>
<accession>A0ABY4HIG8</accession>
<dbReference type="Pfam" id="PF01638">
    <property type="entry name" value="HxlR"/>
    <property type="match status" value="1"/>
</dbReference>
<dbReference type="InterPro" id="IPR036388">
    <property type="entry name" value="WH-like_DNA-bd_sf"/>
</dbReference>
<name>A0ABY4HIG8_9FLAO</name>
<dbReference type="SUPFAM" id="SSF46785">
    <property type="entry name" value="Winged helix' DNA-binding domain"/>
    <property type="match status" value="1"/>
</dbReference>
<dbReference type="RefSeq" id="WP_045967968.1">
    <property type="nucleotide sequence ID" value="NZ_CP090145.1"/>
</dbReference>
<keyword evidence="1" id="KW-0805">Transcription regulation</keyword>
<dbReference type="PANTHER" id="PTHR33204">
    <property type="entry name" value="TRANSCRIPTIONAL REGULATOR, MARR FAMILY"/>
    <property type="match status" value="1"/>
</dbReference>
<dbReference type="InterPro" id="IPR002577">
    <property type="entry name" value="HTH_HxlR"/>
</dbReference>
<dbReference type="Gene3D" id="1.10.10.10">
    <property type="entry name" value="Winged helix-like DNA-binding domain superfamily/Winged helix DNA-binding domain"/>
    <property type="match status" value="1"/>
</dbReference>
<reference evidence="5" key="1">
    <citation type="submission" date="2021-12" db="EMBL/GenBank/DDBJ databases">
        <authorList>
            <person name="Cha I.-T."/>
            <person name="Lee K.-E."/>
            <person name="Park S.-J."/>
        </authorList>
    </citation>
    <scope>NUCLEOTIDE SEQUENCE</scope>
    <source>
        <strain evidence="5">YSM-43</strain>
    </source>
</reference>
<evidence type="ECO:0000256" key="2">
    <source>
        <dbReference type="ARBA" id="ARBA00023125"/>
    </source>
</evidence>
<organism evidence="5 6">
    <name type="scientific">Flavobacterium sediminilitoris</name>
    <dbReference type="NCBI Taxonomy" id="2024526"/>
    <lineage>
        <taxon>Bacteria</taxon>
        <taxon>Pseudomonadati</taxon>
        <taxon>Bacteroidota</taxon>
        <taxon>Flavobacteriia</taxon>
        <taxon>Flavobacteriales</taxon>
        <taxon>Flavobacteriaceae</taxon>
        <taxon>Flavobacterium</taxon>
    </lineage>
</organism>
<gene>
    <name evidence="5" type="ORF">LXD69_09895</name>
</gene>
<reference evidence="5" key="2">
    <citation type="submission" date="2022-04" db="EMBL/GenBank/DDBJ databases">
        <title>Complete Genome Sequence of Flavobacterium sediminilitoris YSM-43, Isolated from a Tidal Sediment.</title>
        <authorList>
            <person name="Lee P.A."/>
        </authorList>
    </citation>
    <scope>NUCLEOTIDE SEQUENCE</scope>
    <source>
        <strain evidence="5">YSM-43</strain>
    </source>
</reference>
<dbReference type="EMBL" id="CP090145">
    <property type="protein sequence ID" value="UOX32363.1"/>
    <property type="molecule type" value="Genomic_DNA"/>
</dbReference>
<keyword evidence="2" id="KW-0238">DNA-binding</keyword>
<dbReference type="InterPro" id="IPR036390">
    <property type="entry name" value="WH_DNA-bd_sf"/>
</dbReference>
<evidence type="ECO:0000256" key="1">
    <source>
        <dbReference type="ARBA" id="ARBA00023015"/>
    </source>
</evidence>
<evidence type="ECO:0000256" key="3">
    <source>
        <dbReference type="ARBA" id="ARBA00023163"/>
    </source>
</evidence>
<keyword evidence="6" id="KW-1185">Reference proteome</keyword>
<protein>
    <submittedName>
        <fullName evidence="5">Helix-turn-helix transcriptional regulator</fullName>
    </submittedName>
</protein>
<keyword evidence="3" id="KW-0804">Transcription</keyword>
<evidence type="ECO:0000313" key="6">
    <source>
        <dbReference type="Proteomes" id="UP000830454"/>
    </source>
</evidence>
<dbReference type="Proteomes" id="UP000830454">
    <property type="component" value="Chromosome"/>
</dbReference>
<feature type="domain" description="HTH hxlR-type" evidence="4">
    <location>
        <begin position="18"/>
        <end position="117"/>
    </location>
</feature>
<sequence>MEIYRKKIEENYLVAKECPITIFMEQIGGKWKPVIIWLLLINDVMRFNELDKGIKGISQKMLSQQLKDLEQLGVIIRKSYPVIPPKVEYSLTEKGKSLEPILTSMKSWTNENILENNH</sequence>